<protein>
    <submittedName>
        <fullName evidence="2">Uncharacterized protein</fullName>
    </submittedName>
</protein>
<accession>A0A2P2NG49</accession>
<keyword evidence="1" id="KW-1133">Transmembrane helix</keyword>
<organism evidence="2">
    <name type="scientific">Rhizophora mucronata</name>
    <name type="common">Asiatic mangrove</name>
    <dbReference type="NCBI Taxonomy" id="61149"/>
    <lineage>
        <taxon>Eukaryota</taxon>
        <taxon>Viridiplantae</taxon>
        <taxon>Streptophyta</taxon>
        <taxon>Embryophyta</taxon>
        <taxon>Tracheophyta</taxon>
        <taxon>Spermatophyta</taxon>
        <taxon>Magnoliopsida</taxon>
        <taxon>eudicotyledons</taxon>
        <taxon>Gunneridae</taxon>
        <taxon>Pentapetalae</taxon>
        <taxon>rosids</taxon>
        <taxon>fabids</taxon>
        <taxon>Malpighiales</taxon>
        <taxon>Rhizophoraceae</taxon>
        <taxon>Rhizophora</taxon>
    </lineage>
</organism>
<dbReference type="AlphaFoldDB" id="A0A2P2NG49"/>
<keyword evidence="1" id="KW-0472">Membrane</keyword>
<evidence type="ECO:0000256" key="1">
    <source>
        <dbReference type="SAM" id="Phobius"/>
    </source>
</evidence>
<keyword evidence="1" id="KW-0812">Transmembrane</keyword>
<reference evidence="2" key="1">
    <citation type="submission" date="2018-02" db="EMBL/GenBank/DDBJ databases">
        <title>Rhizophora mucronata_Transcriptome.</title>
        <authorList>
            <person name="Meera S.P."/>
            <person name="Sreeshan A."/>
            <person name="Augustine A."/>
        </authorList>
    </citation>
    <scope>NUCLEOTIDE SEQUENCE</scope>
    <source>
        <tissue evidence="2">Leaf</tissue>
    </source>
</reference>
<sequence length="50" mass="6059">MLISMRSGTRWNCSRVAWFSGNVLHVRKIVLFVVKLMLMYLVFSFCRYWL</sequence>
<proteinExistence type="predicted"/>
<feature type="transmembrane region" description="Helical" evidence="1">
    <location>
        <begin position="29"/>
        <end position="49"/>
    </location>
</feature>
<evidence type="ECO:0000313" key="2">
    <source>
        <dbReference type="EMBL" id="MBX41462.1"/>
    </source>
</evidence>
<name>A0A2P2NG49_RHIMU</name>
<dbReference type="EMBL" id="GGEC01060978">
    <property type="protein sequence ID" value="MBX41462.1"/>
    <property type="molecule type" value="Transcribed_RNA"/>
</dbReference>